<dbReference type="InterPro" id="IPR036641">
    <property type="entry name" value="HPT_dom_sf"/>
</dbReference>
<evidence type="ECO:0000256" key="1">
    <source>
        <dbReference type="SAM" id="MobiDB-lite"/>
    </source>
</evidence>
<evidence type="ECO:0000256" key="2">
    <source>
        <dbReference type="SAM" id="Phobius"/>
    </source>
</evidence>
<dbReference type="InterPro" id="IPR036890">
    <property type="entry name" value="HATPase_C_sf"/>
</dbReference>
<proteinExistence type="predicted"/>
<comment type="caution">
    <text evidence="3">The sequence shown here is derived from an EMBL/GenBank/DDBJ whole genome shotgun (WGS) entry which is preliminary data.</text>
</comment>
<dbReference type="GO" id="GO:0000160">
    <property type="term" value="P:phosphorelay signal transduction system"/>
    <property type="evidence" value="ECO:0007669"/>
    <property type="project" value="InterPro"/>
</dbReference>
<feature type="transmembrane region" description="Helical" evidence="2">
    <location>
        <begin position="30"/>
        <end position="49"/>
    </location>
</feature>
<dbReference type="SUPFAM" id="SSF47226">
    <property type="entry name" value="Histidine-containing phosphotransfer domain, HPT domain"/>
    <property type="match status" value="1"/>
</dbReference>
<evidence type="ECO:0000313" key="3">
    <source>
        <dbReference type="EMBL" id="MDT8839829.1"/>
    </source>
</evidence>
<organism evidence="3 4">
    <name type="scientific">Paraburkholderia fungorum</name>
    <dbReference type="NCBI Taxonomy" id="134537"/>
    <lineage>
        <taxon>Bacteria</taxon>
        <taxon>Pseudomonadati</taxon>
        <taxon>Pseudomonadota</taxon>
        <taxon>Betaproteobacteria</taxon>
        <taxon>Burkholderiales</taxon>
        <taxon>Burkholderiaceae</taxon>
        <taxon>Paraburkholderia</taxon>
    </lineage>
</organism>
<gene>
    <name evidence="3" type="ORF">ParKJ_20595</name>
</gene>
<protein>
    <submittedName>
        <fullName evidence="3">Hpt domain-containing protein</fullName>
    </submittedName>
</protein>
<feature type="transmembrane region" description="Helical" evidence="2">
    <location>
        <begin position="80"/>
        <end position="99"/>
    </location>
</feature>
<keyword evidence="2" id="KW-0812">Transmembrane</keyword>
<accession>A0AAP5QAU7</accession>
<dbReference type="Proteomes" id="UP001246473">
    <property type="component" value="Unassembled WGS sequence"/>
</dbReference>
<reference evidence="3" key="1">
    <citation type="submission" date="2022-08" db="EMBL/GenBank/DDBJ databases">
        <authorList>
            <person name="Kim S.-J."/>
        </authorList>
    </citation>
    <scope>NUCLEOTIDE SEQUENCE</scope>
    <source>
        <strain evidence="3">KJ</strain>
    </source>
</reference>
<dbReference type="RefSeq" id="WP_146153250.1">
    <property type="nucleotide sequence ID" value="NZ_JANSLM010000007.1"/>
</dbReference>
<dbReference type="EMBL" id="JANSLM010000007">
    <property type="protein sequence ID" value="MDT8839829.1"/>
    <property type="molecule type" value="Genomic_DNA"/>
</dbReference>
<keyword evidence="2" id="KW-0472">Membrane</keyword>
<dbReference type="Gene3D" id="1.20.120.160">
    <property type="entry name" value="HPT domain"/>
    <property type="match status" value="1"/>
</dbReference>
<name>A0AAP5QAU7_9BURK</name>
<feature type="compositionally biased region" description="Polar residues" evidence="1">
    <location>
        <begin position="1"/>
        <end position="11"/>
    </location>
</feature>
<feature type="region of interest" description="Disordered" evidence="1">
    <location>
        <begin position="1"/>
        <end position="21"/>
    </location>
</feature>
<evidence type="ECO:0000313" key="4">
    <source>
        <dbReference type="Proteomes" id="UP001246473"/>
    </source>
</evidence>
<keyword evidence="2" id="KW-1133">Transmembrane helix</keyword>
<sequence>MSMDTMNQSDSRGSEHGRTRQISCARRLKSIRYATVAGGLLAFTLLWAVSMRVNAMPVSVAPIETGISRLPSVFTSISHIWLILVLAMMIESVALVDLFRSRTVQSRTKRQWPLLAAGSKSENLFSTAGLPEHSVSNCDSTCVDSRTLILDESVSDPRAVIHHAVAQFSQTVASNGCHPSISIDDSVAPRILADGARLGQIVFHLLSWVARWTEHAQIVVAARADPLNSGAQRIFISVGGIDANVCRIADAQVDSLLAAATVRSETDKETDPDLARCGLLAQRMRGELRFTYKADREVYVTFGAPFTIEHRHIAAEPSLPGAQPLQPAVVGRAEDQTDLSVEPFDAHYLHALSEEGIDLPTFLRGWRASMKDDVQRVRTMLKQTDADGLHAALHRLSGAVGLVGAHSLMAALRNAYVVGALAEPSAIEQLALRAEALMNQFDEAADSHWSTLR</sequence>
<dbReference type="AlphaFoldDB" id="A0AAP5QAU7"/>
<dbReference type="Gene3D" id="3.30.565.10">
    <property type="entry name" value="Histidine kinase-like ATPase, C-terminal domain"/>
    <property type="match status" value="1"/>
</dbReference>